<evidence type="ECO:0000313" key="3">
    <source>
        <dbReference type="EMBL" id="KWU04744.1"/>
    </source>
</evidence>
<evidence type="ECO:0000259" key="2">
    <source>
        <dbReference type="Pfam" id="PF07859"/>
    </source>
</evidence>
<dbReference type="InterPro" id="IPR050300">
    <property type="entry name" value="GDXG_lipolytic_enzyme"/>
</dbReference>
<protein>
    <recommendedName>
        <fullName evidence="2">Alpha/beta hydrolase fold-3 domain-containing protein</fullName>
    </recommendedName>
</protein>
<dbReference type="Pfam" id="PF07859">
    <property type="entry name" value="Abhydrolase_3"/>
    <property type="match status" value="1"/>
</dbReference>
<dbReference type="InterPro" id="IPR013094">
    <property type="entry name" value="AB_hydrolase_3"/>
</dbReference>
<feature type="domain" description="Alpha/beta hydrolase fold-3" evidence="2">
    <location>
        <begin position="117"/>
        <end position="335"/>
    </location>
</feature>
<dbReference type="PATRIC" id="fig|47770.28.peg.1702"/>
<dbReference type="Proteomes" id="UP000067598">
    <property type="component" value="Unassembled WGS sequence"/>
</dbReference>
<dbReference type="SUPFAM" id="SSF53474">
    <property type="entry name" value="alpha/beta-Hydrolases"/>
    <property type="match status" value="1"/>
</dbReference>
<comment type="caution">
    <text evidence="3">The sequence shown here is derived from an EMBL/GenBank/DDBJ whole genome shotgun (WGS) entry which is preliminary data.</text>
</comment>
<organism evidence="3 4">
    <name type="scientific">Lactobacillus crispatus</name>
    <dbReference type="NCBI Taxonomy" id="47770"/>
    <lineage>
        <taxon>Bacteria</taxon>
        <taxon>Bacillati</taxon>
        <taxon>Bacillota</taxon>
        <taxon>Bacilli</taxon>
        <taxon>Lactobacillales</taxon>
        <taxon>Lactobacillaceae</taxon>
        <taxon>Lactobacillus</taxon>
    </lineage>
</organism>
<dbReference type="EMBL" id="LJGP01000006">
    <property type="protein sequence ID" value="KWU04744.1"/>
    <property type="molecule type" value="Genomic_DNA"/>
</dbReference>
<evidence type="ECO:0000256" key="1">
    <source>
        <dbReference type="ARBA" id="ARBA00022801"/>
    </source>
</evidence>
<keyword evidence="1" id="KW-0378">Hydrolase</keyword>
<name>A0A120DIY1_9LACO</name>
<accession>A0A120DIY1</accession>
<dbReference type="PANTHER" id="PTHR48081:SF8">
    <property type="entry name" value="ALPHA_BETA HYDROLASE FOLD-3 DOMAIN-CONTAINING PROTEIN-RELATED"/>
    <property type="match status" value="1"/>
</dbReference>
<reference evidence="3 4" key="1">
    <citation type="journal article" date="2016" name="Microbiology (Mosc.)">
        <title>Comparison of Lactobacillus crispatus isolates from Lactobacillus-dominated vaginal microbiomes with isolates from microbiomes containing bacterial vaginosis-associated bacteria.</title>
        <authorList>
            <person name="Abdelmaksoud A.A."/>
            <person name="Koparde V.N."/>
            <person name="Sheth N.U."/>
            <person name="Serrano M.G."/>
            <person name="Glascock A.L."/>
            <person name="Fettweis J.M."/>
            <person name="Strauss Iii J.F."/>
            <person name="Buck G.A."/>
            <person name="Jefferson K.K."/>
        </authorList>
    </citation>
    <scope>NUCLEOTIDE SEQUENCE [LARGE SCALE GENOMIC DNA]</scope>
    <source>
        <strain evidence="3 4">VMC3</strain>
    </source>
</reference>
<proteinExistence type="predicted"/>
<dbReference type="PANTHER" id="PTHR48081">
    <property type="entry name" value="AB HYDROLASE SUPERFAMILY PROTEIN C4A8.06C"/>
    <property type="match status" value="1"/>
</dbReference>
<dbReference type="GO" id="GO:0016787">
    <property type="term" value="F:hydrolase activity"/>
    <property type="evidence" value="ECO:0007669"/>
    <property type="project" value="UniProtKB-KW"/>
</dbReference>
<evidence type="ECO:0000313" key="4">
    <source>
        <dbReference type="Proteomes" id="UP000067598"/>
    </source>
</evidence>
<dbReference type="InterPro" id="IPR029058">
    <property type="entry name" value="AB_hydrolase_fold"/>
</dbReference>
<gene>
    <name evidence="3" type="ORF">AEL95_01340</name>
</gene>
<sequence>MNYQEQLNELKKSDMRDDVEVKFVPGKHEDGWLSDDTRTELQNMFAHNPMFQNMDHKQDKPAKAPKISIQAFRDGMGAKHKNVAKHELIIDNTILNGSVTCRTYVREDLKDEVLPAMIYVHGGAFYGGSMMAVDDIARAFADFGPYRVFNLEYSLAPEHPFPTALLECYSSLKYLHDNAAMLKLDPDKFYMSGDSAGGNLTAGTAYLDHAIFHTDFLTRIVLYYPDVTEVRDQRKELADTNSYTFKEMENELKALADFFSSDELAGTVYRNGHAQEEHLISILNADHLEEMPPTEVIVGEFDPLRGQGEAFIKKLHDLNVETHYIRYNGMSHAFLDSLGYYPQAEDSIQEAVKFLNK</sequence>
<dbReference type="Gene3D" id="3.40.50.1820">
    <property type="entry name" value="alpha/beta hydrolase"/>
    <property type="match status" value="1"/>
</dbReference>
<dbReference type="AlphaFoldDB" id="A0A120DIY1"/>
<dbReference type="RefSeq" id="WP_060461708.1">
    <property type="nucleotide sequence ID" value="NZ_AP025162.1"/>
</dbReference>